<gene>
    <name evidence="4" type="ORF">GCM10011509_14720</name>
</gene>
<dbReference type="GO" id="GO:0008168">
    <property type="term" value="F:methyltransferase activity"/>
    <property type="evidence" value="ECO:0007669"/>
    <property type="project" value="UniProtKB-KW"/>
</dbReference>
<reference evidence="5" key="1">
    <citation type="journal article" date="2019" name="Int. J. Syst. Evol. Microbiol.">
        <title>The Global Catalogue of Microorganisms (GCM) 10K type strain sequencing project: providing services to taxonomists for standard genome sequencing and annotation.</title>
        <authorList>
            <consortium name="The Broad Institute Genomics Platform"/>
            <consortium name="The Broad Institute Genome Sequencing Center for Infectious Disease"/>
            <person name="Wu L."/>
            <person name="Ma J."/>
        </authorList>
    </citation>
    <scope>NUCLEOTIDE SEQUENCE [LARGE SCALE GENOMIC DNA]</scope>
    <source>
        <strain evidence="5">CGMCC 1.5362</strain>
    </source>
</reference>
<organism evidence="4 5">
    <name type="scientific">Ornithinimicrobium pekingense</name>
    <dbReference type="NCBI Taxonomy" id="384677"/>
    <lineage>
        <taxon>Bacteria</taxon>
        <taxon>Bacillati</taxon>
        <taxon>Actinomycetota</taxon>
        <taxon>Actinomycetes</taxon>
        <taxon>Micrococcales</taxon>
        <taxon>Ornithinimicrobiaceae</taxon>
        <taxon>Ornithinimicrobium</taxon>
    </lineage>
</organism>
<evidence type="ECO:0000259" key="3">
    <source>
        <dbReference type="Pfam" id="PF05175"/>
    </source>
</evidence>
<evidence type="ECO:0000313" key="5">
    <source>
        <dbReference type="Proteomes" id="UP000662111"/>
    </source>
</evidence>
<feature type="domain" description="Methyltransferase small" evidence="3">
    <location>
        <begin position="29"/>
        <end position="202"/>
    </location>
</feature>
<evidence type="ECO:0000256" key="2">
    <source>
        <dbReference type="ARBA" id="ARBA00022679"/>
    </source>
</evidence>
<dbReference type="PANTHER" id="PTHR47816:SF4">
    <property type="entry name" value="RIBOSOMAL RNA SMALL SUBUNIT METHYLTRANSFERASE C"/>
    <property type="match status" value="1"/>
</dbReference>
<dbReference type="Gene3D" id="3.40.50.150">
    <property type="entry name" value="Vaccinia Virus protein VP39"/>
    <property type="match status" value="1"/>
</dbReference>
<comment type="caution">
    <text evidence="4">The sequence shown here is derived from an EMBL/GenBank/DDBJ whole genome shotgun (WGS) entry which is preliminary data.</text>
</comment>
<dbReference type="GO" id="GO:0032259">
    <property type="term" value="P:methylation"/>
    <property type="evidence" value="ECO:0007669"/>
    <property type="project" value="UniProtKB-KW"/>
</dbReference>
<dbReference type="Proteomes" id="UP000662111">
    <property type="component" value="Unassembled WGS sequence"/>
</dbReference>
<keyword evidence="5" id="KW-1185">Reference proteome</keyword>
<keyword evidence="2" id="KW-0808">Transferase</keyword>
<name>A0ABQ2F764_9MICO</name>
<dbReference type="CDD" id="cd02440">
    <property type="entry name" value="AdoMet_MTases"/>
    <property type="match status" value="1"/>
</dbReference>
<dbReference type="InterPro" id="IPR007848">
    <property type="entry name" value="Small_mtfrase_dom"/>
</dbReference>
<dbReference type="InterPro" id="IPR029063">
    <property type="entry name" value="SAM-dependent_MTases_sf"/>
</dbReference>
<dbReference type="EMBL" id="BMLB01000003">
    <property type="protein sequence ID" value="GGK67412.1"/>
    <property type="molecule type" value="Genomic_DNA"/>
</dbReference>
<evidence type="ECO:0000256" key="1">
    <source>
        <dbReference type="ARBA" id="ARBA00022603"/>
    </source>
</evidence>
<keyword evidence="1 4" id="KW-0489">Methyltransferase</keyword>
<protein>
    <submittedName>
        <fullName evidence="4">16S RNA G1207 methylase RsmC</fullName>
    </submittedName>
</protein>
<accession>A0ABQ2F764</accession>
<dbReference type="InterPro" id="IPR046977">
    <property type="entry name" value="RsmC/RlmG"/>
</dbReference>
<proteinExistence type="predicted"/>
<dbReference type="RefSeq" id="WP_022923176.1">
    <property type="nucleotide sequence ID" value="NZ_BMLB01000003.1"/>
</dbReference>
<dbReference type="PANTHER" id="PTHR47816">
    <property type="entry name" value="RIBOSOMAL RNA SMALL SUBUNIT METHYLTRANSFERASE C"/>
    <property type="match status" value="1"/>
</dbReference>
<dbReference type="Pfam" id="PF05175">
    <property type="entry name" value="MTS"/>
    <property type="match status" value="1"/>
</dbReference>
<dbReference type="SUPFAM" id="SSF53335">
    <property type="entry name" value="S-adenosyl-L-methionine-dependent methyltransferases"/>
    <property type="match status" value="1"/>
</dbReference>
<evidence type="ECO:0000313" key="4">
    <source>
        <dbReference type="EMBL" id="GGK67412.1"/>
    </source>
</evidence>
<sequence length="207" mass="21886">MTADHYFTARPASDGELRRVPVRLAGREVEVVTAGGIFSPDGVDKGTRVLLAEAPPPPSEGTFLDLGCGWGPLALTMALTSPSATVHAVDVNERALDLCRRNAVALGCTGVVAGTPDAVPSDARFDLIWSNPPIRVGKAVLHDMLGTWLPRLAPGGGSAAYLVVQKNLGADSLQTWLQQTLPGLMGPVEVTRQASSKGFRVLRVRRD</sequence>